<evidence type="ECO:0000313" key="2">
    <source>
        <dbReference type="EMBL" id="KIO06151.1"/>
    </source>
</evidence>
<dbReference type="InParanoid" id="A0A0C3PDD6"/>
<gene>
    <name evidence="2" type="ORF">M404DRAFT_999369</name>
</gene>
<keyword evidence="1" id="KW-0732">Signal</keyword>
<dbReference type="Proteomes" id="UP000054217">
    <property type="component" value="Unassembled WGS sequence"/>
</dbReference>
<dbReference type="AlphaFoldDB" id="A0A0C3PDD6"/>
<proteinExistence type="predicted"/>
<feature type="signal peptide" evidence="1">
    <location>
        <begin position="1"/>
        <end position="21"/>
    </location>
</feature>
<organism evidence="2 3">
    <name type="scientific">Pisolithus tinctorius Marx 270</name>
    <dbReference type="NCBI Taxonomy" id="870435"/>
    <lineage>
        <taxon>Eukaryota</taxon>
        <taxon>Fungi</taxon>
        <taxon>Dikarya</taxon>
        <taxon>Basidiomycota</taxon>
        <taxon>Agaricomycotina</taxon>
        <taxon>Agaricomycetes</taxon>
        <taxon>Agaricomycetidae</taxon>
        <taxon>Boletales</taxon>
        <taxon>Sclerodermatineae</taxon>
        <taxon>Pisolithaceae</taxon>
        <taxon>Pisolithus</taxon>
    </lineage>
</organism>
<name>A0A0C3PDD6_PISTI</name>
<dbReference type="EMBL" id="KN831964">
    <property type="protein sequence ID" value="KIO06151.1"/>
    <property type="molecule type" value="Genomic_DNA"/>
</dbReference>
<accession>A0A0C3PDD6</accession>
<evidence type="ECO:0000256" key="1">
    <source>
        <dbReference type="SAM" id="SignalP"/>
    </source>
</evidence>
<sequence length="52" mass="5631">MDKRVRWILTSVLCKIGVAQGGVMLPCCSVPEEPPTLFSFFLSFGTASIIPS</sequence>
<reference evidence="3" key="2">
    <citation type="submission" date="2015-01" db="EMBL/GenBank/DDBJ databases">
        <title>Evolutionary Origins and Diversification of the Mycorrhizal Mutualists.</title>
        <authorList>
            <consortium name="DOE Joint Genome Institute"/>
            <consortium name="Mycorrhizal Genomics Consortium"/>
            <person name="Kohler A."/>
            <person name="Kuo A."/>
            <person name="Nagy L.G."/>
            <person name="Floudas D."/>
            <person name="Copeland A."/>
            <person name="Barry K.W."/>
            <person name="Cichocki N."/>
            <person name="Veneault-Fourrey C."/>
            <person name="LaButti K."/>
            <person name="Lindquist E.A."/>
            <person name="Lipzen A."/>
            <person name="Lundell T."/>
            <person name="Morin E."/>
            <person name="Murat C."/>
            <person name="Riley R."/>
            <person name="Ohm R."/>
            <person name="Sun H."/>
            <person name="Tunlid A."/>
            <person name="Henrissat B."/>
            <person name="Grigoriev I.V."/>
            <person name="Hibbett D.S."/>
            <person name="Martin F."/>
        </authorList>
    </citation>
    <scope>NUCLEOTIDE SEQUENCE [LARGE SCALE GENOMIC DNA]</scope>
    <source>
        <strain evidence="3">Marx 270</strain>
    </source>
</reference>
<dbReference type="HOGENOM" id="CLU_3088213_0_0_1"/>
<evidence type="ECO:0000313" key="3">
    <source>
        <dbReference type="Proteomes" id="UP000054217"/>
    </source>
</evidence>
<keyword evidence="3" id="KW-1185">Reference proteome</keyword>
<reference evidence="2 3" key="1">
    <citation type="submission" date="2014-04" db="EMBL/GenBank/DDBJ databases">
        <authorList>
            <consortium name="DOE Joint Genome Institute"/>
            <person name="Kuo A."/>
            <person name="Kohler A."/>
            <person name="Costa M.D."/>
            <person name="Nagy L.G."/>
            <person name="Floudas D."/>
            <person name="Copeland A."/>
            <person name="Barry K.W."/>
            <person name="Cichocki N."/>
            <person name="Veneault-Fourrey C."/>
            <person name="LaButti K."/>
            <person name="Lindquist E.A."/>
            <person name="Lipzen A."/>
            <person name="Lundell T."/>
            <person name="Morin E."/>
            <person name="Murat C."/>
            <person name="Sun H."/>
            <person name="Tunlid A."/>
            <person name="Henrissat B."/>
            <person name="Grigoriev I.V."/>
            <person name="Hibbett D.S."/>
            <person name="Martin F."/>
            <person name="Nordberg H.P."/>
            <person name="Cantor M.N."/>
            <person name="Hua S.X."/>
        </authorList>
    </citation>
    <scope>NUCLEOTIDE SEQUENCE [LARGE SCALE GENOMIC DNA]</scope>
    <source>
        <strain evidence="2 3">Marx 270</strain>
    </source>
</reference>
<feature type="chain" id="PRO_5002167880" evidence="1">
    <location>
        <begin position="22"/>
        <end position="52"/>
    </location>
</feature>
<protein>
    <submittedName>
        <fullName evidence="2">Uncharacterized protein</fullName>
    </submittedName>
</protein>